<reference evidence="1 2" key="1">
    <citation type="submission" date="2019-11" db="EMBL/GenBank/DDBJ databases">
        <title>Spirosoma endbachense sp. nov., isolated from a natural salt meadow.</title>
        <authorList>
            <person name="Rojas J."/>
            <person name="Ambika Manirajan B."/>
            <person name="Ratering S."/>
            <person name="Suarez C."/>
            <person name="Geissler-Plaum R."/>
            <person name="Schnell S."/>
        </authorList>
    </citation>
    <scope>NUCLEOTIDE SEQUENCE [LARGE SCALE GENOMIC DNA]</scope>
    <source>
        <strain evidence="1 2">I-24</strain>
    </source>
</reference>
<dbReference type="KEGG" id="senf:GJR95_16140"/>
<gene>
    <name evidence="1" type="ORF">GJR95_16140</name>
</gene>
<accession>A0A6P1VUR7</accession>
<name>A0A6P1VUR7_9BACT</name>
<sequence length="110" mass="11873">MSKDSEKLKVIFYESASEGKQSGVIADGYFGFVPTFKEGDAINITIAQRKSGQAAVRNPIGHKTHRVLATDWVVMIDELSKEALATLIVSVSKIDVTPASTPPAENPIQN</sequence>
<organism evidence="1 2">
    <name type="scientific">Spirosoma endbachense</name>
    <dbReference type="NCBI Taxonomy" id="2666025"/>
    <lineage>
        <taxon>Bacteria</taxon>
        <taxon>Pseudomonadati</taxon>
        <taxon>Bacteroidota</taxon>
        <taxon>Cytophagia</taxon>
        <taxon>Cytophagales</taxon>
        <taxon>Cytophagaceae</taxon>
        <taxon>Spirosoma</taxon>
    </lineage>
</organism>
<dbReference type="AlphaFoldDB" id="A0A6P1VUR7"/>
<dbReference type="EMBL" id="CP045997">
    <property type="protein sequence ID" value="QHV96455.1"/>
    <property type="molecule type" value="Genomic_DNA"/>
</dbReference>
<keyword evidence="2" id="KW-1185">Reference proteome</keyword>
<evidence type="ECO:0000313" key="1">
    <source>
        <dbReference type="EMBL" id="QHV96455.1"/>
    </source>
</evidence>
<proteinExistence type="predicted"/>
<dbReference type="RefSeq" id="WP_162386862.1">
    <property type="nucleotide sequence ID" value="NZ_CP045997.1"/>
</dbReference>
<evidence type="ECO:0000313" key="2">
    <source>
        <dbReference type="Proteomes" id="UP000464577"/>
    </source>
</evidence>
<protein>
    <submittedName>
        <fullName evidence="1">Uncharacterized protein</fullName>
    </submittedName>
</protein>
<dbReference type="Proteomes" id="UP000464577">
    <property type="component" value="Chromosome"/>
</dbReference>